<proteinExistence type="predicted"/>
<dbReference type="Gene3D" id="3.20.20.100">
    <property type="entry name" value="NADP-dependent oxidoreductase domain"/>
    <property type="match status" value="1"/>
</dbReference>
<dbReference type="Proteomes" id="UP000278673">
    <property type="component" value="Unassembled WGS sequence"/>
</dbReference>
<feature type="domain" description="NADP-dependent oxidoreductase" evidence="2">
    <location>
        <begin position="2"/>
        <end position="284"/>
    </location>
</feature>
<dbReference type="AlphaFoldDB" id="A0A3M2LUG9"/>
<evidence type="ECO:0000313" key="3">
    <source>
        <dbReference type="EMBL" id="RMI41124.1"/>
    </source>
</evidence>
<organism evidence="3 4">
    <name type="scientific">Streptomyces triticirhizae</name>
    <dbReference type="NCBI Taxonomy" id="2483353"/>
    <lineage>
        <taxon>Bacteria</taxon>
        <taxon>Bacillati</taxon>
        <taxon>Actinomycetota</taxon>
        <taxon>Actinomycetes</taxon>
        <taxon>Kitasatosporales</taxon>
        <taxon>Streptomycetaceae</taxon>
        <taxon>Streptomyces</taxon>
    </lineage>
</organism>
<sequence length="306" mass="33363">MGMAEFYGERNDPESVATIHRAIDHGLDFIDTADMYGDGVSEEIVGSALRGGWREKVTLATKCGMIRTESGVALDGSPEHIHRAIDASLKRLDTDHVDLYYLHRLDPEVPIEESVGALSEIVAQGKARFIGLSEMGPGTIRRAHAVHPISVLQTEYSLATRFVEERILPLCRELGIGFVAWGPLSRGLLSGQILRDEDLAETDLRRFLPRFAPDNLERNGAIVSRLNTIASDKGCTTAQLCLAWLVAQGVVPIPGSQDRDMLDENAGALDVDLSADDLALIEEAAPRGAFVGDRFPPSLTHLVEED</sequence>
<evidence type="ECO:0000256" key="1">
    <source>
        <dbReference type="ARBA" id="ARBA00023002"/>
    </source>
</evidence>
<comment type="caution">
    <text evidence="3">The sequence shown here is derived from an EMBL/GenBank/DDBJ whole genome shotgun (WGS) entry which is preliminary data.</text>
</comment>
<name>A0A3M2LUG9_9ACTN</name>
<dbReference type="Pfam" id="PF00248">
    <property type="entry name" value="Aldo_ket_red"/>
    <property type="match status" value="1"/>
</dbReference>
<gene>
    <name evidence="3" type="ORF">EBN88_11545</name>
</gene>
<dbReference type="PRINTS" id="PR00069">
    <property type="entry name" value="ALDKETRDTASE"/>
</dbReference>
<dbReference type="SUPFAM" id="SSF51430">
    <property type="entry name" value="NAD(P)-linked oxidoreductase"/>
    <property type="match status" value="1"/>
</dbReference>
<dbReference type="GO" id="GO:0016491">
    <property type="term" value="F:oxidoreductase activity"/>
    <property type="evidence" value="ECO:0007669"/>
    <property type="project" value="UniProtKB-KW"/>
</dbReference>
<dbReference type="InterPro" id="IPR036812">
    <property type="entry name" value="NAD(P)_OxRdtase_dom_sf"/>
</dbReference>
<accession>A0A3M2LUG9</accession>
<reference evidence="3 4" key="1">
    <citation type="submission" date="2018-10" db="EMBL/GenBank/DDBJ databases">
        <title>Isolation, diversity and antifungal activity of actinobacteria from wheat.</title>
        <authorList>
            <person name="Han C."/>
        </authorList>
    </citation>
    <scope>NUCLEOTIDE SEQUENCE [LARGE SCALE GENOMIC DNA]</scope>
    <source>
        <strain evidence="3 4">NEAU-YY642</strain>
    </source>
</reference>
<dbReference type="InterPro" id="IPR050791">
    <property type="entry name" value="Aldo-Keto_reductase"/>
</dbReference>
<keyword evidence="4" id="KW-1185">Reference proteome</keyword>
<protein>
    <submittedName>
        <fullName evidence="3">Aldo/keto reductase</fullName>
    </submittedName>
</protein>
<evidence type="ECO:0000313" key="4">
    <source>
        <dbReference type="Proteomes" id="UP000278673"/>
    </source>
</evidence>
<dbReference type="InterPro" id="IPR023210">
    <property type="entry name" value="NADP_OxRdtase_dom"/>
</dbReference>
<keyword evidence="1" id="KW-0560">Oxidoreductase</keyword>
<dbReference type="PANTHER" id="PTHR43625:SF40">
    <property type="entry name" value="ALDO-KETO REDUCTASE YAKC [NADP(+)]"/>
    <property type="match status" value="1"/>
</dbReference>
<dbReference type="EMBL" id="RFFJ01000049">
    <property type="protein sequence ID" value="RMI41124.1"/>
    <property type="molecule type" value="Genomic_DNA"/>
</dbReference>
<dbReference type="PANTHER" id="PTHR43625">
    <property type="entry name" value="AFLATOXIN B1 ALDEHYDE REDUCTASE"/>
    <property type="match status" value="1"/>
</dbReference>
<dbReference type="GO" id="GO:0005737">
    <property type="term" value="C:cytoplasm"/>
    <property type="evidence" value="ECO:0007669"/>
    <property type="project" value="TreeGrafter"/>
</dbReference>
<dbReference type="InterPro" id="IPR020471">
    <property type="entry name" value="AKR"/>
</dbReference>
<evidence type="ECO:0000259" key="2">
    <source>
        <dbReference type="Pfam" id="PF00248"/>
    </source>
</evidence>